<name>A0A550CG02_9AGAR</name>
<dbReference type="InterPro" id="IPR011011">
    <property type="entry name" value="Znf_FYVE_PHD"/>
</dbReference>
<feature type="compositionally biased region" description="Low complexity" evidence="1">
    <location>
        <begin position="494"/>
        <end position="508"/>
    </location>
</feature>
<gene>
    <name evidence="2" type="ORF">BD626DRAFT_495185</name>
</gene>
<feature type="compositionally biased region" description="Polar residues" evidence="1">
    <location>
        <begin position="407"/>
        <end position="416"/>
    </location>
</feature>
<proteinExistence type="predicted"/>
<evidence type="ECO:0000313" key="3">
    <source>
        <dbReference type="Proteomes" id="UP000320762"/>
    </source>
</evidence>
<evidence type="ECO:0000256" key="1">
    <source>
        <dbReference type="SAM" id="MobiDB-lite"/>
    </source>
</evidence>
<feature type="compositionally biased region" description="Acidic residues" evidence="1">
    <location>
        <begin position="385"/>
        <end position="399"/>
    </location>
</feature>
<feature type="compositionally biased region" description="Basic residues" evidence="1">
    <location>
        <begin position="630"/>
        <end position="640"/>
    </location>
</feature>
<dbReference type="InterPro" id="IPR016197">
    <property type="entry name" value="Chromo-like_dom_sf"/>
</dbReference>
<feature type="compositionally biased region" description="Low complexity" evidence="1">
    <location>
        <begin position="454"/>
        <end position="465"/>
    </location>
</feature>
<feature type="compositionally biased region" description="Polar residues" evidence="1">
    <location>
        <begin position="481"/>
        <end position="493"/>
    </location>
</feature>
<reference evidence="2 3" key="1">
    <citation type="journal article" date="2019" name="New Phytol.">
        <title>Comparative genomics reveals unique wood-decay strategies and fruiting body development in the Schizophyllaceae.</title>
        <authorList>
            <person name="Almasi E."/>
            <person name="Sahu N."/>
            <person name="Krizsan K."/>
            <person name="Balint B."/>
            <person name="Kovacs G.M."/>
            <person name="Kiss B."/>
            <person name="Cseklye J."/>
            <person name="Drula E."/>
            <person name="Henrissat B."/>
            <person name="Nagy I."/>
            <person name="Chovatia M."/>
            <person name="Adam C."/>
            <person name="LaButti K."/>
            <person name="Lipzen A."/>
            <person name="Riley R."/>
            <person name="Grigoriev I.V."/>
            <person name="Nagy L.G."/>
        </authorList>
    </citation>
    <scope>NUCLEOTIDE SEQUENCE [LARGE SCALE GENOMIC DNA]</scope>
    <source>
        <strain evidence="2 3">NL-1724</strain>
    </source>
</reference>
<evidence type="ECO:0008006" key="4">
    <source>
        <dbReference type="Google" id="ProtNLM"/>
    </source>
</evidence>
<dbReference type="Gene3D" id="2.40.50.40">
    <property type="match status" value="1"/>
</dbReference>
<dbReference type="OrthoDB" id="436852at2759"/>
<dbReference type="EMBL" id="VDMD01000009">
    <property type="protein sequence ID" value="TRM63725.1"/>
    <property type="molecule type" value="Genomic_DNA"/>
</dbReference>
<dbReference type="Proteomes" id="UP000320762">
    <property type="component" value="Unassembled WGS sequence"/>
</dbReference>
<dbReference type="InterPro" id="IPR013083">
    <property type="entry name" value="Znf_RING/FYVE/PHD"/>
</dbReference>
<dbReference type="SUPFAM" id="SSF57903">
    <property type="entry name" value="FYVE/PHD zinc finger"/>
    <property type="match status" value="1"/>
</dbReference>
<dbReference type="AlphaFoldDB" id="A0A550CG02"/>
<organism evidence="2 3">
    <name type="scientific">Schizophyllum amplum</name>
    <dbReference type="NCBI Taxonomy" id="97359"/>
    <lineage>
        <taxon>Eukaryota</taxon>
        <taxon>Fungi</taxon>
        <taxon>Dikarya</taxon>
        <taxon>Basidiomycota</taxon>
        <taxon>Agaricomycotina</taxon>
        <taxon>Agaricomycetes</taxon>
        <taxon>Agaricomycetidae</taxon>
        <taxon>Agaricales</taxon>
        <taxon>Schizophyllaceae</taxon>
        <taxon>Schizophyllum</taxon>
    </lineage>
</organism>
<sequence length="821" mass="88662">MSRVPNAPPVPYPPTAVPGYGPTSYQSVFPVPTLPPATSSSTYSTSPTMSGPPQVFWQQLSTSVDHIIHQRLSELLSWLRTEHEGQSQRIVHCEETNKANVDRCAELTQSGLQLLCQRVLATDTKVNALAGAVDSLSKRLGGAPKDGEPATSLSDKIKDIEFTMGELLERVGDPLAAQELLGIPAVRHEVATSPMSPRASSTPPPAIVRHEMGVSPMKFASPPQLEDHELEDTLNALRPMTPISGTVARHRGGEDVRMRLTDTEEPAEDAAHGTCVLSSTLSPMVHPMPGAYAKAHGYTLPSRSLPRKAVQSHSAMPSPTPSARDPSATPAGQMHGADALHTGDAMDIDSRPAQGPGQPKEDARLMTPEATVRHSSLPMHMPVDDLADMTSDDPADLFDDAPPPSPQRTLSAQRRPLSLQQSFRTEEDQEAVNAYLLARSSPAPEAAYAGNGTSSRDSVPRSSGSQAGRVGYSNAIAGPSNMASVPSQQAGRSNNAGPNGNLAAGGDASDNSTHPDRTECALSAAERSARGQAHLDNLDAVSASNASSAAQGRQGLRNPLLDLSGRPLVRYPVVKSEPPPSSRLSLPLKGKGKEKSAATTRVKRRRDNDAGPTQAKRARTEETGQSTKKSEKKRGGHKKLSAPQWPRKLDQSTFTKVECDTCHQWYHTGCVGLEEKGPITKTFCCPFCIANPKYKKTLTEIMENVCMRPDCERENEFEIDYVVGRFVKISSQTGKQTYYLVKWAPPWSIDSCTWQLSSDFAGEFIPRFLADAAREGKNCDGRTLVLLQEAEDCVRANPTVDWNRHDDIGNVLPMLDDDDTD</sequence>
<feature type="region of interest" description="Disordered" evidence="1">
    <location>
        <begin position="444"/>
        <end position="528"/>
    </location>
</feature>
<accession>A0A550CG02</accession>
<evidence type="ECO:0000313" key="2">
    <source>
        <dbReference type="EMBL" id="TRM63725.1"/>
    </source>
</evidence>
<keyword evidence="3" id="KW-1185">Reference proteome</keyword>
<feature type="region of interest" description="Disordered" evidence="1">
    <location>
        <begin position="304"/>
        <end position="416"/>
    </location>
</feature>
<dbReference type="SUPFAM" id="SSF54160">
    <property type="entry name" value="Chromo domain-like"/>
    <property type="match status" value="1"/>
</dbReference>
<protein>
    <recommendedName>
        <fullName evidence="4">Chromo domain-containing protein</fullName>
    </recommendedName>
</protein>
<dbReference type="STRING" id="97359.A0A550CG02"/>
<feature type="region of interest" description="Disordered" evidence="1">
    <location>
        <begin position="571"/>
        <end position="647"/>
    </location>
</feature>
<dbReference type="CDD" id="cd15517">
    <property type="entry name" value="PHD_TCF19_like"/>
    <property type="match status" value="1"/>
</dbReference>
<comment type="caution">
    <text evidence="2">The sequence shown here is derived from an EMBL/GenBank/DDBJ whole genome shotgun (WGS) entry which is preliminary data.</text>
</comment>
<dbReference type="Gene3D" id="3.30.40.10">
    <property type="entry name" value="Zinc/RING finger domain, C3HC4 (zinc finger)"/>
    <property type="match status" value="1"/>
</dbReference>